<evidence type="ECO:0008006" key="4">
    <source>
        <dbReference type="Google" id="ProtNLM"/>
    </source>
</evidence>
<dbReference type="OMA" id="MIACTRM"/>
<keyword evidence="3" id="KW-1185">Reference proteome</keyword>
<evidence type="ECO:0000256" key="1">
    <source>
        <dbReference type="SAM" id="SignalP"/>
    </source>
</evidence>
<accession>A0A8J5XY85</accession>
<gene>
    <name evidence="2" type="ORF">KFE25_009403</name>
</gene>
<dbReference type="InterPro" id="IPR036034">
    <property type="entry name" value="PDZ_sf"/>
</dbReference>
<comment type="caution">
    <text evidence="2">The sequence shown here is derived from an EMBL/GenBank/DDBJ whole genome shotgun (WGS) entry which is preliminary data.</text>
</comment>
<organism evidence="2 3">
    <name type="scientific">Diacronema lutheri</name>
    <name type="common">Unicellular marine alga</name>
    <name type="synonym">Monochrysis lutheri</name>
    <dbReference type="NCBI Taxonomy" id="2081491"/>
    <lineage>
        <taxon>Eukaryota</taxon>
        <taxon>Haptista</taxon>
        <taxon>Haptophyta</taxon>
        <taxon>Pavlovophyceae</taxon>
        <taxon>Pavlovales</taxon>
        <taxon>Pavlovaceae</taxon>
        <taxon>Diacronema</taxon>
    </lineage>
</organism>
<dbReference type="Proteomes" id="UP000751190">
    <property type="component" value="Unassembled WGS sequence"/>
</dbReference>
<feature type="chain" id="PRO_5035270281" description="PDZ domain-containing protein" evidence="1">
    <location>
        <begin position="22"/>
        <end position="193"/>
    </location>
</feature>
<dbReference type="EMBL" id="JAGTXO010000001">
    <property type="protein sequence ID" value="KAG8470982.1"/>
    <property type="molecule type" value="Genomic_DNA"/>
</dbReference>
<name>A0A8J5XY85_DIALT</name>
<dbReference type="SUPFAM" id="SSF50156">
    <property type="entry name" value="PDZ domain-like"/>
    <property type="match status" value="1"/>
</dbReference>
<protein>
    <recommendedName>
        <fullName evidence="4">PDZ domain-containing protein</fullName>
    </recommendedName>
</protein>
<dbReference type="OrthoDB" id="273181at2759"/>
<keyword evidence="1" id="KW-0732">Signal</keyword>
<dbReference type="AlphaFoldDB" id="A0A8J5XY85"/>
<evidence type="ECO:0000313" key="2">
    <source>
        <dbReference type="EMBL" id="KAG8470982.1"/>
    </source>
</evidence>
<dbReference type="Gene3D" id="2.30.42.10">
    <property type="match status" value="1"/>
</dbReference>
<reference evidence="2" key="1">
    <citation type="submission" date="2021-05" db="EMBL/GenBank/DDBJ databases">
        <title>The genome of the haptophyte Pavlova lutheri (Diacronema luteri, Pavlovales) - a model for lipid biosynthesis in eukaryotic algae.</title>
        <authorList>
            <person name="Hulatt C.J."/>
            <person name="Posewitz M.C."/>
        </authorList>
    </citation>
    <scope>NUCLEOTIDE SEQUENCE</scope>
    <source>
        <strain evidence="2">NIVA-4/92</strain>
    </source>
</reference>
<sequence length="193" mass="20412">MRACAAGLALWLVCAPTAASAAVLVRSAARAPARRRSACTAVGEYTVRLAKPLGIVFEEAEVDKPLGVRVAQVVAGGHADLNGRVCVGDELVSTSAVVFTDKFGSGSFNNWERQMIACTRMDFGSIMAAIGSNDGRYGCVDVVLKLRPTDQTIPRPMQAARAANPADEVQWDAFNGVRSGSTSMPIRPPKDAF</sequence>
<evidence type="ECO:0000313" key="3">
    <source>
        <dbReference type="Proteomes" id="UP000751190"/>
    </source>
</evidence>
<feature type="signal peptide" evidence="1">
    <location>
        <begin position="1"/>
        <end position="21"/>
    </location>
</feature>
<proteinExistence type="predicted"/>